<dbReference type="RefSeq" id="WP_127953081.1">
    <property type="nucleotide sequence ID" value="NZ_RKLO01000003.1"/>
</dbReference>
<dbReference type="AlphaFoldDB" id="A0A3S3A5X9"/>
<dbReference type="EMBL" id="RKLO01000003">
    <property type="protein sequence ID" value="RVW02840.1"/>
    <property type="molecule type" value="Genomic_DNA"/>
</dbReference>
<evidence type="ECO:0000256" key="5">
    <source>
        <dbReference type="ARBA" id="ARBA00023139"/>
    </source>
</evidence>
<keyword evidence="8" id="KW-1185">Reference proteome</keyword>
<gene>
    <name evidence="7" type="ORF">EGT50_08860</name>
</gene>
<accession>A0A3S3A5X9</accession>
<reference evidence="7 8" key="1">
    <citation type="submission" date="2018-11" db="EMBL/GenBank/DDBJ databases">
        <title>Rhodococcus spongicola sp. nov. and Rhodococcus xishaensis sp. nov. from marine sponges.</title>
        <authorList>
            <person name="Li L."/>
            <person name="Lin H.W."/>
        </authorList>
    </citation>
    <scope>NUCLEOTIDE SEQUENCE [LARGE SCALE GENOMIC DNA]</scope>
    <source>
        <strain evidence="7 8">LHW51113</strain>
    </source>
</reference>
<dbReference type="Gene3D" id="3.30.2030.20">
    <property type="match status" value="1"/>
</dbReference>
<keyword evidence="3" id="KW-0732">Signal</keyword>
<keyword evidence="4" id="KW-0472">Membrane</keyword>
<dbReference type="PROSITE" id="PS51257">
    <property type="entry name" value="PROKAR_LIPOPROTEIN"/>
    <property type="match status" value="1"/>
</dbReference>
<organism evidence="7 8">
    <name type="scientific">Rhodococcus xishaensis</name>
    <dbReference type="NCBI Taxonomy" id="2487364"/>
    <lineage>
        <taxon>Bacteria</taxon>
        <taxon>Bacillati</taxon>
        <taxon>Actinomycetota</taxon>
        <taxon>Actinomycetes</taxon>
        <taxon>Mycobacteriales</taxon>
        <taxon>Nocardiaceae</taxon>
        <taxon>Rhodococcus</taxon>
    </lineage>
</organism>
<name>A0A3S3A5X9_9NOCA</name>
<comment type="caution">
    <text evidence="7">The sequence shown here is derived from an EMBL/GenBank/DDBJ whole genome shotgun (WGS) entry which is preliminary data.</text>
</comment>
<dbReference type="Pfam" id="PF16708">
    <property type="entry name" value="LppA"/>
    <property type="match status" value="1"/>
</dbReference>
<proteinExistence type="predicted"/>
<evidence type="ECO:0000313" key="7">
    <source>
        <dbReference type="EMBL" id="RVW02840.1"/>
    </source>
</evidence>
<evidence type="ECO:0000256" key="3">
    <source>
        <dbReference type="ARBA" id="ARBA00022729"/>
    </source>
</evidence>
<evidence type="ECO:0000256" key="2">
    <source>
        <dbReference type="ARBA" id="ARBA00022475"/>
    </source>
</evidence>
<comment type="subcellular location">
    <subcellularLocation>
        <location evidence="1">Cell membrane</location>
        <topology evidence="1">Lipid-anchor</topology>
    </subcellularLocation>
</comment>
<keyword evidence="6" id="KW-0449">Lipoprotein</keyword>
<keyword evidence="5" id="KW-0564">Palmitate</keyword>
<sequence length="185" mass="19992">MNRRTLPRLAALATTLTILTTGCGDLMDNPYNHTDDEIAEAAALLPTLPSLEDTEQQITETVVQIADAATALAPELQWEWRRDRTQSGCGGAFAKTDGLEIRLQMYVSLTPISDADWPRILQAARDIAAPLGITQLTVRVDKPGDHDVVLTSEDGTRIAFGSNVRAVISAQTGCRLPAERADPTP</sequence>
<evidence type="ECO:0008006" key="9">
    <source>
        <dbReference type="Google" id="ProtNLM"/>
    </source>
</evidence>
<evidence type="ECO:0000256" key="4">
    <source>
        <dbReference type="ARBA" id="ARBA00023136"/>
    </source>
</evidence>
<evidence type="ECO:0000313" key="8">
    <source>
        <dbReference type="Proteomes" id="UP000283479"/>
    </source>
</evidence>
<evidence type="ECO:0000256" key="1">
    <source>
        <dbReference type="ARBA" id="ARBA00004193"/>
    </source>
</evidence>
<keyword evidence="2" id="KW-1003">Cell membrane</keyword>
<dbReference type="GO" id="GO:0005886">
    <property type="term" value="C:plasma membrane"/>
    <property type="evidence" value="ECO:0007669"/>
    <property type="project" value="UniProtKB-SubCell"/>
</dbReference>
<dbReference type="InterPro" id="IPR032018">
    <property type="entry name" value="LppA/LppB/LprP"/>
</dbReference>
<protein>
    <recommendedName>
        <fullName evidence="9">Lipoprotein LppV</fullName>
    </recommendedName>
</protein>
<evidence type="ECO:0000256" key="6">
    <source>
        <dbReference type="ARBA" id="ARBA00023288"/>
    </source>
</evidence>
<dbReference type="OrthoDB" id="4382082at2"/>
<dbReference type="Proteomes" id="UP000283479">
    <property type="component" value="Unassembled WGS sequence"/>
</dbReference>